<dbReference type="RefSeq" id="WP_072891748.1">
    <property type="nucleotide sequence ID" value="NZ_FQVW01000053.1"/>
</dbReference>
<evidence type="ECO:0000313" key="1">
    <source>
        <dbReference type="EMBL" id="SHG70980.1"/>
    </source>
</evidence>
<dbReference type="Proteomes" id="UP000183988">
    <property type="component" value="Unassembled WGS sequence"/>
</dbReference>
<sequence>MEERLYEEVEQCGICEDRKEKGIHLYNMFICLDCEHNMIHTEPREEKYQYYLQKLKNINKPKLYS</sequence>
<reference evidence="1 2" key="1">
    <citation type="submission" date="2016-11" db="EMBL/GenBank/DDBJ databases">
        <authorList>
            <person name="Jaros S."/>
            <person name="Januszkiewicz K."/>
            <person name="Wedrychowicz H."/>
        </authorList>
    </citation>
    <scope>NUCLEOTIDE SEQUENCE [LARGE SCALE GENOMIC DNA]</scope>
    <source>
        <strain evidence="1 2">IBRC-M 10683</strain>
    </source>
</reference>
<accession>A0A1M5M1C6</accession>
<name>A0A1M5M1C6_9BACI</name>
<dbReference type="OrthoDB" id="2886653at2"/>
<gene>
    <name evidence="1" type="ORF">SAMN05216225_10531</name>
</gene>
<dbReference type="AlphaFoldDB" id="A0A1M5M1C6"/>
<dbReference type="EMBL" id="FQVW01000053">
    <property type="protein sequence ID" value="SHG70980.1"/>
    <property type="molecule type" value="Genomic_DNA"/>
</dbReference>
<protein>
    <submittedName>
        <fullName evidence="1">Inhibitor of sigma-G Gin</fullName>
    </submittedName>
</protein>
<organism evidence="1 2">
    <name type="scientific">Ornithinibacillus halophilus</name>
    <dbReference type="NCBI Taxonomy" id="930117"/>
    <lineage>
        <taxon>Bacteria</taxon>
        <taxon>Bacillati</taxon>
        <taxon>Bacillota</taxon>
        <taxon>Bacilli</taxon>
        <taxon>Bacillales</taxon>
        <taxon>Bacillaceae</taxon>
        <taxon>Ornithinibacillus</taxon>
    </lineage>
</organism>
<dbReference type="STRING" id="930117.SAMN05216225_10531"/>
<dbReference type="Pfam" id="PF10764">
    <property type="entry name" value="Gin"/>
    <property type="match status" value="1"/>
</dbReference>
<evidence type="ECO:0000313" key="2">
    <source>
        <dbReference type="Proteomes" id="UP000183988"/>
    </source>
</evidence>
<dbReference type="InterPro" id="IPR019700">
    <property type="entry name" value="Sigma-G_inhibitor_Gin"/>
</dbReference>
<proteinExistence type="predicted"/>
<keyword evidence="2" id="KW-1185">Reference proteome</keyword>